<evidence type="ECO:0000313" key="1">
    <source>
        <dbReference type="EMBL" id="WRO21810.1"/>
    </source>
</evidence>
<organism evidence="1 2">
    <name type="scientific">Metallumcola ferriviriculae</name>
    <dbReference type="NCBI Taxonomy" id="3039180"/>
    <lineage>
        <taxon>Bacteria</taxon>
        <taxon>Bacillati</taxon>
        <taxon>Bacillota</taxon>
        <taxon>Clostridia</taxon>
        <taxon>Neomoorellales</taxon>
        <taxon>Desulfitibacteraceae</taxon>
        <taxon>Metallumcola</taxon>
    </lineage>
</organism>
<gene>
    <name evidence="1" type="ORF">MFMK1_001631</name>
</gene>
<dbReference type="InterPro" id="IPR021352">
    <property type="entry name" value="DUF2971"/>
</dbReference>
<dbReference type="KEGG" id="dbc:MFMK1_001631"/>
<accession>A0AAU0UNC4</accession>
<dbReference type="RefSeq" id="WP_366924639.1">
    <property type="nucleotide sequence ID" value="NZ_CP121694.1"/>
</dbReference>
<proteinExistence type="predicted"/>
<protein>
    <submittedName>
        <fullName evidence="1">DUF2971 domain-containing protein</fullName>
    </submittedName>
</protein>
<dbReference type="EMBL" id="CP121694">
    <property type="protein sequence ID" value="WRO21810.1"/>
    <property type="molecule type" value="Genomic_DNA"/>
</dbReference>
<evidence type="ECO:0000313" key="2">
    <source>
        <dbReference type="Proteomes" id="UP001329915"/>
    </source>
</evidence>
<dbReference type="Proteomes" id="UP001329915">
    <property type="component" value="Chromosome"/>
</dbReference>
<dbReference type="AlphaFoldDB" id="A0AAU0UNC4"/>
<dbReference type="Pfam" id="PF11185">
    <property type="entry name" value="DUF2971"/>
    <property type="match status" value="1"/>
</dbReference>
<sequence>MVYHYTSPDGLYAILKCNSLRFTDCQYMNDRSEFIYIKDTFLKGLKECEGKLKYKHYDKLIELAFSNKYGEKDFNYIPPSKDSPKGKFITSDKRHYIFCTSTADDSLGMWNYYVKGENYQGYNIGLDTDLLIAEAGKKSHGSFCYDLAHNNVIYDAEKQVLLLIMLLHNIDKDIFDYASEYGEEELYKYLEDSTAYSIFSCRLSFSFYRLLFKHPAFVDEREYRFILSISDNQIKENSSIFKKDYFVRNGVITPCCKLTFDKESIKNITVSPTMEFQLVKYSTQIFLEENGYVHNIDIKQSGIPIRY</sequence>
<keyword evidence="2" id="KW-1185">Reference proteome</keyword>
<name>A0AAU0UNC4_9FIRM</name>
<reference evidence="1 2" key="1">
    <citation type="submission" date="2023-04" db="EMBL/GenBank/DDBJ databases">
        <authorList>
            <person name="Hsu D."/>
        </authorList>
    </citation>
    <scope>NUCLEOTIDE SEQUENCE [LARGE SCALE GENOMIC DNA]</scope>
    <source>
        <strain evidence="1 2">MK1</strain>
    </source>
</reference>